<dbReference type="EMBL" id="AP027370">
    <property type="protein sequence ID" value="BDY11905.1"/>
    <property type="molecule type" value="Genomic_DNA"/>
</dbReference>
<evidence type="ECO:0000313" key="4">
    <source>
        <dbReference type="Proteomes" id="UP001321445"/>
    </source>
</evidence>
<accession>A0ABN6WRW2</accession>
<dbReference type="PROSITE" id="PS50943">
    <property type="entry name" value="HTH_CROC1"/>
    <property type="match status" value="1"/>
</dbReference>
<evidence type="ECO:0000256" key="1">
    <source>
        <dbReference type="ARBA" id="ARBA00023125"/>
    </source>
</evidence>
<dbReference type="PANTHER" id="PTHR36924">
    <property type="entry name" value="ANTITOXIN HIGA-1"/>
    <property type="match status" value="1"/>
</dbReference>
<dbReference type="RefSeq" id="WP_286337119.1">
    <property type="nucleotide sequence ID" value="NZ_AP027370.1"/>
</dbReference>
<dbReference type="CDD" id="cd00093">
    <property type="entry name" value="HTH_XRE"/>
    <property type="match status" value="1"/>
</dbReference>
<gene>
    <name evidence="3" type="primary">vapI</name>
    <name evidence="3" type="ORF">HCR_02170</name>
</gene>
<dbReference type="InterPro" id="IPR010982">
    <property type="entry name" value="Lambda_DNA-bd_dom_sf"/>
</dbReference>
<dbReference type="InterPro" id="IPR001387">
    <property type="entry name" value="Cro/C1-type_HTH"/>
</dbReference>
<dbReference type="Pfam" id="PF01381">
    <property type="entry name" value="HTH_3"/>
    <property type="match status" value="1"/>
</dbReference>
<dbReference type="Proteomes" id="UP001321445">
    <property type="component" value="Chromosome"/>
</dbReference>
<feature type="domain" description="HTH cro/C1-type" evidence="2">
    <location>
        <begin position="16"/>
        <end position="70"/>
    </location>
</feature>
<dbReference type="InterPro" id="IPR013430">
    <property type="entry name" value="Toxin_antidote_HigA"/>
</dbReference>
<dbReference type="SUPFAM" id="SSF47413">
    <property type="entry name" value="lambda repressor-like DNA-binding domains"/>
    <property type="match status" value="1"/>
</dbReference>
<evidence type="ECO:0000313" key="3">
    <source>
        <dbReference type="EMBL" id="BDY11905.1"/>
    </source>
</evidence>
<dbReference type="PANTHER" id="PTHR36924:SF1">
    <property type="entry name" value="ANTITOXIN HIGA-1"/>
    <property type="match status" value="1"/>
</dbReference>
<dbReference type="SMART" id="SM00530">
    <property type="entry name" value="HTH_XRE"/>
    <property type="match status" value="1"/>
</dbReference>
<reference evidence="3 4" key="1">
    <citation type="submission" date="2023-03" db="EMBL/GenBank/DDBJ databases">
        <title>Description of Hydrogenimonas sp. ISO32.</title>
        <authorList>
            <person name="Mino S."/>
            <person name="Fukazawa S."/>
            <person name="Sawabe T."/>
        </authorList>
    </citation>
    <scope>NUCLEOTIDE SEQUENCE [LARGE SCALE GENOMIC DNA]</scope>
    <source>
        <strain evidence="3 4">ISO32</strain>
    </source>
</reference>
<dbReference type="Gene3D" id="1.10.260.40">
    <property type="entry name" value="lambda repressor-like DNA-binding domains"/>
    <property type="match status" value="1"/>
</dbReference>
<sequence>MNELQREPTHPGEILLEEFLKPLGLTQSALAKDLHTSFRAVNELVNGKRGITTEMALKLARYFGTTPQLWLNLQNSYDLYRVGRKKADEIEAVKRCEVA</sequence>
<keyword evidence="4" id="KW-1185">Reference proteome</keyword>
<proteinExistence type="predicted"/>
<evidence type="ECO:0000259" key="2">
    <source>
        <dbReference type="PROSITE" id="PS50943"/>
    </source>
</evidence>
<name>A0ABN6WRW2_9BACT</name>
<organism evidence="3 4">
    <name type="scientific">Hydrogenimonas cancrithermarum</name>
    <dbReference type="NCBI Taxonomy" id="2993563"/>
    <lineage>
        <taxon>Bacteria</taxon>
        <taxon>Pseudomonadati</taxon>
        <taxon>Campylobacterota</taxon>
        <taxon>Epsilonproteobacteria</taxon>
        <taxon>Campylobacterales</taxon>
        <taxon>Hydrogenimonadaceae</taxon>
        <taxon>Hydrogenimonas</taxon>
    </lineage>
</organism>
<keyword evidence="1" id="KW-0238">DNA-binding</keyword>
<dbReference type="NCBIfam" id="TIGR02607">
    <property type="entry name" value="antidote_HigA"/>
    <property type="match status" value="1"/>
</dbReference>
<protein>
    <submittedName>
        <fullName evidence="3">Transcriptional regulator</fullName>
    </submittedName>
</protein>